<dbReference type="AlphaFoldDB" id="F4RYA6"/>
<reference evidence="4" key="1">
    <citation type="journal article" date="2011" name="Proc. Natl. Acad. Sci. U.S.A.">
        <title>Obligate biotrophy features unraveled by the genomic analysis of rust fungi.</title>
        <authorList>
            <person name="Duplessis S."/>
            <person name="Cuomo C.A."/>
            <person name="Lin Y.-C."/>
            <person name="Aerts A."/>
            <person name="Tisserant E."/>
            <person name="Veneault-Fourrey C."/>
            <person name="Joly D.L."/>
            <person name="Hacquard S."/>
            <person name="Amselem J."/>
            <person name="Cantarel B.L."/>
            <person name="Chiu R."/>
            <person name="Coutinho P.M."/>
            <person name="Feau N."/>
            <person name="Field M."/>
            <person name="Frey P."/>
            <person name="Gelhaye E."/>
            <person name="Goldberg J."/>
            <person name="Grabherr M.G."/>
            <person name="Kodira C.D."/>
            <person name="Kohler A."/>
            <person name="Kuees U."/>
            <person name="Lindquist E.A."/>
            <person name="Lucas S.M."/>
            <person name="Mago R."/>
            <person name="Mauceli E."/>
            <person name="Morin E."/>
            <person name="Murat C."/>
            <person name="Pangilinan J.L."/>
            <person name="Park R."/>
            <person name="Pearson M."/>
            <person name="Quesneville H."/>
            <person name="Rouhier N."/>
            <person name="Sakthikumar S."/>
            <person name="Salamov A.A."/>
            <person name="Schmutz J."/>
            <person name="Selles B."/>
            <person name="Shapiro H."/>
            <person name="Tanguay P."/>
            <person name="Tuskan G.A."/>
            <person name="Henrissat B."/>
            <person name="Van de Peer Y."/>
            <person name="Rouze P."/>
            <person name="Ellis J.G."/>
            <person name="Dodds P.N."/>
            <person name="Schein J.E."/>
            <person name="Zhong S."/>
            <person name="Hamelin R.C."/>
            <person name="Grigoriev I.V."/>
            <person name="Szabo L.J."/>
            <person name="Martin F."/>
        </authorList>
    </citation>
    <scope>NUCLEOTIDE SEQUENCE [LARGE SCALE GENOMIC DNA]</scope>
    <source>
        <strain evidence="4">98AG31 / pathotype 3-4-7</strain>
    </source>
</reference>
<feature type="compositionally biased region" description="Basic and acidic residues" evidence="2">
    <location>
        <begin position="575"/>
        <end position="602"/>
    </location>
</feature>
<keyword evidence="1" id="KW-0175">Coiled coil</keyword>
<dbReference type="RefSeq" id="XP_007414045.1">
    <property type="nucleotide sequence ID" value="XM_007413983.1"/>
</dbReference>
<proteinExistence type="predicted"/>
<feature type="region of interest" description="Disordered" evidence="2">
    <location>
        <begin position="746"/>
        <end position="772"/>
    </location>
</feature>
<feature type="region of interest" description="Disordered" evidence="2">
    <location>
        <begin position="1"/>
        <end position="34"/>
    </location>
</feature>
<feature type="compositionally biased region" description="Polar residues" evidence="2">
    <location>
        <begin position="483"/>
        <end position="493"/>
    </location>
</feature>
<gene>
    <name evidence="3" type="ORF">MELLADRAFT_91229</name>
</gene>
<feature type="compositionally biased region" description="Polar residues" evidence="2">
    <location>
        <begin position="666"/>
        <end position="679"/>
    </location>
</feature>
<evidence type="ECO:0000313" key="3">
    <source>
        <dbReference type="EMBL" id="EGG02643.1"/>
    </source>
</evidence>
<dbReference type="VEuPathDB" id="FungiDB:MELLADRAFT_91229"/>
<dbReference type="OrthoDB" id="2506922at2759"/>
<dbReference type="EMBL" id="GL883129">
    <property type="protein sequence ID" value="EGG02643.1"/>
    <property type="molecule type" value="Genomic_DNA"/>
</dbReference>
<dbReference type="Proteomes" id="UP000001072">
    <property type="component" value="Unassembled WGS sequence"/>
</dbReference>
<dbReference type="HOGENOM" id="CLU_282857_0_0_1"/>
<dbReference type="GeneID" id="18935829"/>
<feature type="coiled-coil region" evidence="1">
    <location>
        <begin position="712"/>
        <end position="739"/>
    </location>
</feature>
<protein>
    <submittedName>
        <fullName evidence="3">Uncharacterized protein</fullName>
    </submittedName>
</protein>
<feature type="region of interest" description="Disordered" evidence="2">
    <location>
        <begin position="482"/>
        <end position="562"/>
    </location>
</feature>
<accession>F4RYA6</accession>
<evidence type="ECO:0000313" key="4">
    <source>
        <dbReference type="Proteomes" id="UP000001072"/>
    </source>
</evidence>
<evidence type="ECO:0000256" key="1">
    <source>
        <dbReference type="SAM" id="Coils"/>
    </source>
</evidence>
<feature type="region of interest" description="Disordered" evidence="2">
    <location>
        <begin position="575"/>
        <end position="679"/>
    </location>
</feature>
<organism evidence="4">
    <name type="scientific">Melampsora larici-populina (strain 98AG31 / pathotype 3-4-7)</name>
    <name type="common">Poplar leaf rust fungus</name>
    <dbReference type="NCBI Taxonomy" id="747676"/>
    <lineage>
        <taxon>Eukaryota</taxon>
        <taxon>Fungi</taxon>
        <taxon>Dikarya</taxon>
        <taxon>Basidiomycota</taxon>
        <taxon>Pucciniomycotina</taxon>
        <taxon>Pucciniomycetes</taxon>
        <taxon>Pucciniales</taxon>
        <taxon>Melampsoraceae</taxon>
        <taxon>Melampsora</taxon>
    </lineage>
</organism>
<feature type="compositionally biased region" description="Basic and acidic residues" evidence="2">
    <location>
        <begin position="530"/>
        <end position="539"/>
    </location>
</feature>
<feature type="region of interest" description="Disordered" evidence="2">
    <location>
        <begin position="110"/>
        <end position="137"/>
    </location>
</feature>
<dbReference type="InParanoid" id="F4RYA6"/>
<feature type="compositionally biased region" description="Polar residues" evidence="2">
    <location>
        <begin position="540"/>
        <end position="557"/>
    </location>
</feature>
<evidence type="ECO:0000256" key="2">
    <source>
        <dbReference type="SAM" id="MobiDB-lite"/>
    </source>
</evidence>
<feature type="compositionally biased region" description="Basic and acidic residues" evidence="2">
    <location>
        <begin position="640"/>
        <end position="652"/>
    </location>
</feature>
<sequence length="1103" mass="120646">MDQTGTLSDPNVRPRSKRKPAHDSNPRTKIPPNIHNDRCLALLEDMSPKALTGVLREYRVRIRPGTKIEGLRDLYKKWVFPVQEEAYLPPASTSISSPIHEGASVLGELSATHNDHDPGPSQTWPAHPAESDVGSEQPVAVPKVSGFHHLKKEVLQRLLKDNRIPFSGLRKDKLIELCDQNALTVPTEGTAANSPAINSTAVTCGGSETQVLSEIPPPLERTIKSNRRAPAGKASKQSNIPNVSKKEKSTDSTQGCSSAPSFTVLVQSSSDLNDHHAGSSQTLPIKGSSKQPFDYLASTNPEIREFLAKNGVSTPSRSNKDFLHYKYLEWQSKKSTLDLAECDVGTGQPVNIRKLSVSHPCKKQVLQSLLRENGIPFSGLSKDKLIERCKTNNLTVPNDGAASQSASIQSSLITDSGSKLPVLSDTPPLLESPIKTKCLVPADKVEVPDATANLSKEAKPSNLIQDFEASSSTESSLGYLCESSKSVDQQHGSSAPREEDDAEASIGDSSTSMENVEGSESGGEGSNIDSTRESSKNQRNEVPQQSEKGFTSSTASSKLAEPLVCQTESTKFIEESAKSLDCDPRKPEPGAGAKVHEFDSRNRSTSTQGQGCEASHNQHRGLADVASDLPSPHSLGNSPHVREAKGKSREHNPIPPQASSSSQPQNRGSFSASPGNTDQTASKLDVIMSYLEKLTVGQESAELKTLQTNQSLQNLEISFENMQVEQSDASEKLENLIKTVSKLLDSNEEHHTVSSRRSRPPSGAKNRYTSQGGKLSGAIRLCCATLIGRRAEEETFPEPANEAEKRQWLVDLLKEPAGAQMGRVPGDSPDRPDTHFPFKSGPGHLKASTTQLQTMRTMLLQHGVKRFRPDLSKPYKSVDNSFLWGLAVKIFLRLVEAGEYPGVSLESAPREIVEAEFQLHVTDCLRKRDRNERNLTPTELAAQKRRANKASRLFSLRELRQTTAADTPGLEHLCYIVAQCCSDDELQSEDEDDTGINTAARTKTCEVLDLGWRSEDCESIMLALDNLRKSYRSMAPSTPRGLPSRVRIRPEINNRKKSAMEAPKGLSIDCYRPSFLASRTEVEKAYLKINMVPGLPKYKDILF</sequence>
<keyword evidence="4" id="KW-1185">Reference proteome</keyword>
<dbReference type="KEGG" id="mlr:MELLADRAFT_91229"/>
<name>F4RYA6_MELLP</name>
<feature type="region of interest" description="Disordered" evidence="2">
    <location>
        <begin position="208"/>
        <end position="257"/>
    </location>
</feature>